<feature type="binding site" evidence="5">
    <location>
        <position position="137"/>
    </location>
    <ligand>
        <name>S-adenosyl-L-methionine</name>
        <dbReference type="ChEBI" id="CHEBI:59789"/>
    </ligand>
</feature>
<dbReference type="eggNOG" id="COG2890">
    <property type="taxonomic scope" value="Bacteria"/>
</dbReference>
<dbReference type="OrthoDB" id="9800643at2"/>
<comment type="catalytic activity">
    <reaction evidence="4 5">
        <text>L-glutaminyl-[peptide chain release factor] + S-adenosyl-L-methionine = N(5)-methyl-L-glutaminyl-[peptide chain release factor] + S-adenosyl-L-homocysteine + H(+)</text>
        <dbReference type="Rhea" id="RHEA:42896"/>
        <dbReference type="Rhea" id="RHEA-COMP:10271"/>
        <dbReference type="Rhea" id="RHEA-COMP:10272"/>
        <dbReference type="ChEBI" id="CHEBI:15378"/>
        <dbReference type="ChEBI" id="CHEBI:30011"/>
        <dbReference type="ChEBI" id="CHEBI:57856"/>
        <dbReference type="ChEBI" id="CHEBI:59789"/>
        <dbReference type="ChEBI" id="CHEBI:61891"/>
        <dbReference type="EC" id="2.1.1.297"/>
    </reaction>
</comment>
<dbReference type="EC" id="2.1.1.297" evidence="5"/>
<dbReference type="InterPro" id="IPR007848">
    <property type="entry name" value="Small_mtfrase_dom"/>
</dbReference>
<feature type="binding site" evidence="5">
    <location>
        <begin position="180"/>
        <end position="183"/>
    </location>
    <ligand>
        <name>substrate</name>
    </ligand>
</feature>
<dbReference type="InterPro" id="IPR040758">
    <property type="entry name" value="PrmC_N"/>
</dbReference>
<comment type="function">
    <text evidence="5">Methylates the class 1 translation termination release factors RF1/PrfA and RF2/PrfB on the glutamine residue of the universally conserved GGQ motif.</text>
</comment>
<dbReference type="NCBIfam" id="TIGR00536">
    <property type="entry name" value="hemK_fam"/>
    <property type="match status" value="1"/>
</dbReference>
<dbReference type="InterPro" id="IPR050320">
    <property type="entry name" value="N5-glutamine_MTase"/>
</dbReference>
<feature type="binding site" evidence="5">
    <location>
        <begin position="114"/>
        <end position="118"/>
    </location>
    <ligand>
        <name>S-adenosyl-L-methionine</name>
        <dbReference type="ChEBI" id="CHEBI:59789"/>
    </ligand>
</feature>
<name>B8GLA0_THISH</name>
<reference evidence="8 9" key="1">
    <citation type="journal article" date="2011" name="Stand. Genomic Sci.">
        <title>Complete genome sequence of 'Thioalkalivibrio sulfidophilus' HL-EbGr7.</title>
        <authorList>
            <person name="Muyzer G."/>
            <person name="Sorokin D.Y."/>
            <person name="Mavromatis K."/>
            <person name="Lapidus A."/>
            <person name="Clum A."/>
            <person name="Ivanova N."/>
            <person name="Pati A."/>
            <person name="d'Haeseleer P."/>
            <person name="Woyke T."/>
            <person name="Kyrpides N.C."/>
        </authorList>
    </citation>
    <scope>NUCLEOTIDE SEQUENCE [LARGE SCALE GENOMIC DNA]</scope>
    <source>
        <strain evidence="8 9">HL-EbGR7</strain>
    </source>
</reference>
<dbReference type="SUPFAM" id="SSF53335">
    <property type="entry name" value="S-adenosyl-L-methionine-dependent methyltransferases"/>
    <property type="match status" value="1"/>
</dbReference>
<evidence type="ECO:0000256" key="5">
    <source>
        <dbReference type="HAMAP-Rule" id="MF_02126"/>
    </source>
</evidence>
<keyword evidence="1 5" id="KW-0489">Methyltransferase</keyword>
<evidence type="ECO:0000313" key="8">
    <source>
        <dbReference type="EMBL" id="ACL71618.1"/>
    </source>
</evidence>
<dbReference type="GO" id="GO:0032259">
    <property type="term" value="P:methylation"/>
    <property type="evidence" value="ECO:0007669"/>
    <property type="project" value="UniProtKB-KW"/>
</dbReference>
<dbReference type="Proteomes" id="UP000002383">
    <property type="component" value="Chromosome"/>
</dbReference>
<dbReference type="InterPro" id="IPR002052">
    <property type="entry name" value="DNA_methylase_N6_adenine_CS"/>
</dbReference>
<dbReference type="FunFam" id="3.40.50.150:FF:000053">
    <property type="entry name" value="Release factor glutamine methyltransferase"/>
    <property type="match status" value="1"/>
</dbReference>
<feature type="domain" description="Methyltransferase small" evidence="6">
    <location>
        <begin position="102"/>
        <end position="188"/>
    </location>
</feature>
<dbReference type="AlphaFoldDB" id="B8GLA0"/>
<keyword evidence="3 5" id="KW-0949">S-adenosyl-L-methionine</keyword>
<dbReference type="PANTHER" id="PTHR18895:SF74">
    <property type="entry name" value="MTRF1L RELEASE FACTOR GLUTAMINE METHYLTRANSFERASE"/>
    <property type="match status" value="1"/>
</dbReference>
<accession>B8GLA0</accession>
<sequence length="274" mass="29734">MPTVRALLSEAPAGESRREAEILLGHVLGRDRAWLMSHDTDPLPPEPVARYRALWARRQAGEPVAYLTRRRGFWTLDLAVGPEVLIPRPETELLVETALGLIPTDAAWDLADLGTGSGAIALALASERPACRVVATDKSPGALAVAEANARDHGLANLRFVQGEWWAPLAGERFHLVVSNPPYVAEADPHLARGDLRFEPPTALASGPDGLDDLRRIIKAAPTHLHPGGHLLLEHGYDQGEAVRALLRTAGFSEVQTWRDLGGNERVTQGKWEG</sequence>
<dbReference type="Pfam" id="PF17827">
    <property type="entry name" value="PrmC_N"/>
    <property type="match status" value="1"/>
</dbReference>
<dbReference type="InterPro" id="IPR004556">
    <property type="entry name" value="HemK-like"/>
</dbReference>
<comment type="similarity">
    <text evidence="5">Belongs to the protein N5-glutamine methyltransferase family. PrmC subfamily.</text>
</comment>
<proteinExistence type="inferred from homology"/>
<dbReference type="KEGG" id="tgr:Tgr7_0521"/>
<dbReference type="STRING" id="396588.Tgr7_0521"/>
<keyword evidence="2 5" id="KW-0808">Transferase</keyword>
<evidence type="ECO:0000256" key="3">
    <source>
        <dbReference type="ARBA" id="ARBA00022691"/>
    </source>
</evidence>
<gene>
    <name evidence="5" type="primary">prmC</name>
    <name evidence="8" type="ordered locus">Tgr7_0521</name>
</gene>
<evidence type="ECO:0000259" key="7">
    <source>
        <dbReference type="Pfam" id="PF17827"/>
    </source>
</evidence>
<evidence type="ECO:0000256" key="4">
    <source>
        <dbReference type="ARBA" id="ARBA00048391"/>
    </source>
</evidence>
<evidence type="ECO:0000259" key="6">
    <source>
        <dbReference type="Pfam" id="PF05175"/>
    </source>
</evidence>
<dbReference type="Gene3D" id="3.40.50.150">
    <property type="entry name" value="Vaccinia Virus protein VP39"/>
    <property type="match status" value="1"/>
</dbReference>
<dbReference type="EMBL" id="CP001339">
    <property type="protein sequence ID" value="ACL71618.1"/>
    <property type="molecule type" value="Genomic_DNA"/>
</dbReference>
<feature type="binding site" evidence="5">
    <location>
        <position position="180"/>
    </location>
    <ligand>
        <name>S-adenosyl-L-methionine</name>
        <dbReference type="ChEBI" id="CHEBI:59789"/>
    </ligand>
</feature>
<dbReference type="GO" id="GO:0102559">
    <property type="term" value="F:peptide chain release factor N(5)-glutamine methyltransferase activity"/>
    <property type="evidence" value="ECO:0007669"/>
    <property type="project" value="UniProtKB-EC"/>
</dbReference>
<evidence type="ECO:0000313" key="9">
    <source>
        <dbReference type="Proteomes" id="UP000002383"/>
    </source>
</evidence>
<protein>
    <recommendedName>
        <fullName evidence="5">Release factor glutamine methyltransferase</fullName>
        <shortName evidence="5">RF MTase</shortName>
        <ecNumber evidence="5">2.1.1.297</ecNumber>
    </recommendedName>
    <alternativeName>
        <fullName evidence="5">N5-glutamine methyltransferase PrmC</fullName>
    </alternativeName>
    <alternativeName>
        <fullName evidence="5">Protein-(glutamine-N5) MTase PrmC</fullName>
    </alternativeName>
    <alternativeName>
        <fullName evidence="5">Protein-glutamine N-methyltransferase PrmC</fullName>
    </alternativeName>
</protein>
<dbReference type="PANTHER" id="PTHR18895">
    <property type="entry name" value="HEMK METHYLTRANSFERASE"/>
    <property type="match status" value="1"/>
</dbReference>
<dbReference type="HAMAP" id="MF_02126">
    <property type="entry name" value="RF_methyltr_PrmC"/>
    <property type="match status" value="1"/>
</dbReference>
<dbReference type="InterPro" id="IPR029063">
    <property type="entry name" value="SAM-dependent_MTases_sf"/>
</dbReference>
<organism evidence="8 9">
    <name type="scientific">Thioalkalivibrio sulfidiphilus (strain HL-EbGR7)</name>
    <dbReference type="NCBI Taxonomy" id="396588"/>
    <lineage>
        <taxon>Bacteria</taxon>
        <taxon>Pseudomonadati</taxon>
        <taxon>Pseudomonadota</taxon>
        <taxon>Gammaproteobacteria</taxon>
        <taxon>Chromatiales</taxon>
        <taxon>Ectothiorhodospiraceae</taxon>
        <taxon>Thioalkalivibrio</taxon>
    </lineage>
</organism>
<dbReference type="Pfam" id="PF05175">
    <property type="entry name" value="MTS"/>
    <property type="match status" value="1"/>
</dbReference>
<dbReference type="GO" id="GO:0003676">
    <property type="term" value="F:nucleic acid binding"/>
    <property type="evidence" value="ECO:0007669"/>
    <property type="project" value="InterPro"/>
</dbReference>
<keyword evidence="9" id="KW-1185">Reference proteome</keyword>
<evidence type="ECO:0000256" key="2">
    <source>
        <dbReference type="ARBA" id="ARBA00022679"/>
    </source>
</evidence>
<dbReference type="NCBIfam" id="TIGR03534">
    <property type="entry name" value="RF_mod_PrmC"/>
    <property type="match status" value="1"/>
</dbReference>
<dbReference type="Gene3D" id="1.10.8.10">
    <property type="entry name" value="DNA helicase RuvA subunit, C-terminal domain"/>
    <property type="match status" value="1"/>
</dbReference>
<dbReference type="RefSeq" id="WP_012637106.1">
    <property type="nucleotide sequence ID" value="NC_011901.1"/>
</dbReference>
<feature type="binding site" evidence="5">
    <location>
        <position position="165"/>
    </location>
    <ligand>
        <name>S-adenosyl-L-methionine</name>
        <dbReference type="ChEBI" id="CHEBI:59789"/>
    </ligand>
</feature>
<evidence type="ECO:0000256" key="1">
    <source>
        <dbReference type="ARBA" id="ARBA00022603"/>
    </source>
</evidence>
<dbReference type="InterPro" id="IPR019874">
    <property type="entry name" value="RF_methyltr_PrmC"/>
</dbReference>
<feature type="domain" description="Release factor glutamine methyltransferase N-terminal" evidence="7">
    <location>
        <begin position="5"/>
        <end position="68"/>
    </location>
</feature>
<dbReference type="PROSITE" id="PS00092">
    <property type="entry name" value="N6_MTASE"/>
    <property type="match status" value="1"/>
</dbReference>
<dbReference type="HOGENOM" id="CLU_018398_3_1_6"/>
<dbReference type="CDD" id="cd02440">
    <property type="entry name" value="AdoMet_MTases"/>
    <property type="match status" value="1"/>
</dbReference>